<organism evidence="5 6">
    <name type="scientific">Pseudoduganella rivuli</name>
    <dbReference type="NCBI Taxonomy" id="2666085"/>
    <lineage>
        <taxon>Bacteria</taxon>
        <taxon>Pseudomonadati</taxon>
        <taxon>Pseudomonadota</taxon>
        <taxon>Betaproteobacteria</taxon>
        <taxon>Burkholderiales</taxon>
        <taxon>Oxalobacteraceae</taxon>
        <taxon>Telluria group</taxon>
        <taxon>Pseudoduganella</taxon>
    </lineage>
</organism>
<dbReference type="Proteomes" id="UP000446768">
    <property type="component" value="Unassembled WGS sequence"/>
</dbReference>
<accession>A0A7X2IQJ0</accession>
<dbReference type="InterPro" id="IPR036052">
    <property type="entry name" value="TrpB-like_PALP_sf"/>
</dbReference>
<sequence length="357" mass="37511">MVLQLRPGRAGRQYRDSSAAAASGSLAAVAQRAAGHHPARQARPHGAQQWRQTAPLCGPGQRAYLPRWRDVMTPLICAKALMPGLKLKVEYHNPSLSMKHRSLPPFVFAMAAQGRIATGSRLAILSAGSAGISVAWAAAQLNCGATVFAPPGVPETVTRYIEWLGSEVVRVAPDDAGKMHARLRGNPAWTLVEQLSEPLLCTYYYAAGLELLAQSDSIAAVTVGAGTAASVMGMAAALRPHGVKVYAVEPAEAAVLQGQRWRPHDITGLAPPIPSTLFDPTAVDGILSVPSSLAWRAAHAAMRATGEAVGPSSGACIEAAHQLRQGGVTGEIIAVCASPMLTALCQSNQRQHHEPLH</sequence>
<dbReference type="InterPro" id="IPR050214">
    <property type="entry name" value="Cys_Synth/Cystath_Beta-Synth"/>
</dbReference>
<evidence type="ECO:0000259" key="4">
    <source>
        <dbReference type="Pfam" id="PF00291"/>
    </source>
</evidence>
<keyword evidence="6" id="KW-1185">Reference proteome</keyword>
<evidence type="ECO:0000313" key="6">
    <source>
        <dbReference type="Proteomes" id="UP000446768"/>
    </source>
</evidence>
<dbReference type="Gene3D" id="3.40.50.1100">
    <property type="match status" value="2"/>
</dbReference>
<gene>
    <name evidence="5" type="ORF">GJ700_20485</name>
</gene>
<dbReference type="PANTHER" id="PTHR10314">
    <property type="entry name" value="CYSTATHIONINE BETA-SYNTHASE"/>
    <property type="match status" value="1"/>
</dbReference>
<dbReference type="EMBL" id="WKJJ01000013">
    <property type="protein sequence ID" value="MRV74090.1"/>
    <property type="molecule type" value="Genomic_DNA"/>
</dbReference>
<feature type="region of interest" description="Disordered" evidence="3">
    <location>
        <begin position="30"/>
        <end position="53"/>
    </location>
</feature>
<protein>
    <submittedName>
        <fullName evidence="5">Pyridoxal-phosphate dependent enzyme</fullName>
    </submittedName>
</protein>
<evidence type="ECO:0000256" key="3">
    <source>
        <dbReference type="SAM" id="MobiDB-lite"/>
    </source>
</evidence>
<evidence type="ECO:0000313" key="5">
    <source>
        <dbReference type="EMBL" id="MRV74090.1"/>
    </source>
</evidence>
<proteinExistence type="predicted"/>
<dbReference type="SUPFAM" id="SSF53686">
    <property type="entry name" value="Tryptophan synthase beta subunit-like PLP-dependent enzymes"/>
    <property type="match status" value="1"/>
</dbReference>
<dbReference type="AlphaFoldDB" id="A0A7X2IQJ0"/>
<keyword evidence="2" id="KW-0663">Pyridoxal phosphate</keyword>
<reference evidence="5 6" key="1">
    <citation type="submission" date="2019-11" db="EMBL/GenBank/DDBJ databases">
        <title>Novel species isolated from a subtropical stream in China.</title>
        <authorList>
            <person name="Lu H."/>
        </authorList>
    </citation>
    <scope>NUCLEOTIDE SEQUENCE [LARGE SCALE GENOMIC DNA]</scope>
    <source>
        <strain evidence="5 6">FT92W</strain>
    </source>
</reference>
<feature type="compositionally biased region" description="Basic residues" evidence="3">
    <location>
        <begin position="34"/>
        <end position="43"/>
    </location>
</feature>
<comment type="cofactor">
    <cofactor evidence="1">
        <name>pyridoxal 5'-phosphate</name>
        <dbReference type="ChEBI" id="CHEBI:597326"/>
    </cofactor>
</comment>
<feature type="domain" description="Tryptophan synthase beta chain-like PALP" evidence="4">
    <location>
        <begin position="73"/>
        <end position="328"/>
    </location>
</feature>
<name>A0A7X2IQJ0_9BURK</name>
<dbReference type="Pfam" id="PF00291">
    <property type="entry name" value="PALP"/>
    <property type="match status" value="1"/>
</dbReference>
<evidence type="ECO:0000256" key="2">
    <source>
        <dbReference type="ARBA" id="ARBA00022898"/>
    </source>
</evidence>
<comment type="caution">
    <text evidence="5">The sequence shown here is derived from an EMBL/GenBank/DDBJ whole genome shotgun (WGS) entry which is preliminary data.</text>
</comment>
<dbReference type="GO" id="GO:1901605">
    <property type="term" value="P:alpha-amino acid metabolic process"/>
    <property type="evidence" value="ECO:0007669"/>
    <property type="project" value="UniProtKB-ARBA"/>
</dbReference>
<dbReference type="InterPro" id="IPR001926">
    <property type="entry name" value="TrpB-like_PALP"/>
</dbReference>
<evidence type="ECO:0000256" key="1">
    <source>
        <dbReference type="ARBA" id="ARBA00001933"/>
    </source>
</evidence>